<protein>
    <submittedName>
        <fullName evidence="2">PIG-L family deacetylase</fullName>
        <ecNumber evidence="2">3.5.1.-</ecNumber>
    </submittedName>
</protein>
<dbReference type="EMBL" id="CP129113">
    <property type="protein sequence ID" value="WLV25454.1"/>
    <property type="molecule type" value="Genomic_DNA"/>
</dbReference>
<dbReference type="SUPFAM" id="SSF52317">
    <property type="entry name" value="Class I glutamine amidotransferase-like"/>
    <property type="match status" value="1"/>
</dbReference>
<dbReference type="GO" id="GO:0016787">
    <property type="term" value="F:hydrolase activity"/>
    <property type="evidence" value="ECO:0007669"/>
    <property type="project" value="UniProtKB-KW"/>
</dbReference>
<dbReference type="Proteomes" id="UP001180087">
    <property type="component" value="Chromosome"/>
</dbReference>
<dbReference type="Gene3D" id="3.40.50.10320">
    <property type="entry name" value="LmbE-like"/>
    <property type="match status" value="1"/>
</dbReference>
<evidence type="ECO:0000313" key="2">
    <source>
        <dbReference type="EMBL" id="WLV25454.1"/>
    </source>
</evidence>
<dbReference type="PANTHER" id="PTHR12993:SF11">
    <property type="entry name" value="N-ACETYLGLUCOSAMINYL-PHOSPHATIDYLINOSITOL DE-N-ACETYLASE"/>
    <property type="match status" value="1"/>
</dbReference>
<proteinExistence type="predicted"/>
<organism evidence="2 3">
    <name type="scientific">Aciduricibacillus chroicocephali</name>
    <dbReference type="NCBI Taxonomy" id="3054939"/>
    <lineage>
        <taxon>Bacteria</taxon>
        <taxon>Bacillati</taxon>
        <taxon>Bacillota</taxon>
        <taxon>Bacilli</taxon>
        <taxon>Bacillales</taxon>
        <taxon>Bacillaceae</taxon>
        <taxon>Aciduricibacillus</taxon>
    </lineage>
</organism>
<accession>A0ABY9KX56</accession>
<evidence type="ECO:0000313" key="3">
    <source>
        <dbReference type="Proteomes" id="UP001180087"/>
    </source>
</evidence>
<dbReference type="RefSeq" id="WP_348029243.1">
    <property type="nucleotide sequence ID" value="NZ_CP129113.1"/>
</dbReference>
<comment type="cofactor">
    <cofactor evidence="1">
        <name>Zn(2+)</name>
        <dbReference type="ChEBI" id="CHEBI:29105"/>
    </cofactor>
</comment>
<keyword evidence="3" id="KW-1185">Reference proteome</keyword>
<dbReference type="PANTHER" id="PTHR12993">
    <property type="entry name" value="N-ACETYLGLUCOSAMINYL-PHOSPHATIDYLINOSITOL DE-N-ACETYLASE-RELATED"/>
    <property type="match status" value="1"/>
</dbReference>
<reference evidence="2" key="1">
    <citation type="submission" date="2023-06" db="EMBL/GenBank/DDBJ databases">
        <title>A Treasure from Seagulls: Isolation and Description of Aciduricobacillus qingdaonensis gen. nov., sp. nov., a Rare Obligately Uric Acid-utilizing Member in the Family Bacillaceae.</title>
        <authorList>
            <person name="Liu W."/>
            <person name="Wang B."/>
        </authorList>
    </citation>
    <scope>NUCLEOTIDE SEQUENCE</scope>
    <source>
        <strain evidence="2">44XB</strain>
    </source>
</reference>
<dbReference type="InterPro" id="IPR029062">
    <property type="entry name" value="Class_I_gatase-like"/>
</dbReference>
<dbReference type="SUPFAM" id="SSF102588">
    <property type="entry name" value="LmbE-like"/>
    <property type="match status" value="1"/>
</dbReference>
<dbReference type="Pfam" id="PF02585">
    <property type="entry name" value="PIG-L"/>
    <property type="match status" value="1"/>
</dbReference>
<keyword evidence="2" id="KW-0378">Hydrolase</keyword>
<gene>
    <name evidence="2" type="ORF">QR721_04385</name>
</gene>
<dbReference type="InterPro" id="IPR003737">
    <property type="entry name" value="GlcNAc_PI_deacetylase-related"/>
</dbReference>
<dbReference type="InterPro" id="IPR024078">
    <property type="entry name" value="LmbE-like_dom_sf"/>
</dbReference>
<dbReference type="EC" id="3.5.1.-" evidence="2"/>
<evidence type="ECO:0000256" key="1">
    <source>
        <dbReference type="ARBA" id="ARBA00001947"/>
    </source>
</evidence>
<name>A0ABY9KX56_9BACI</name>
<sequence>MAANQLWNALKKLQSSVSFMNIGAHPDDERSDLLAFLSRGLGVRTTAIIANRGEGGQNAIGSEHGNALGVLRTEEMKQAANVLGIETFHLSENADDPIYDHGFEKTAADTLRKWGKDLVYNKLIRLIREHRPDIVMPCFLDDELEHGHHRAMTELTMKAFHDAGKADVFPEHFKEGLKPWNIRKLYLPESEEYATLSLEIGELNEATGLTYPQLGEESRSFHRTQGMGVDLDPEPRTFYLKLAKSIQEMPDNNLFSGIPQDFKEYAQTVGAHSVLADDLIKLQDLLNNAIDVYPNEEQVLTQLVQASVLISELVKKTNHSQLNSVKKHDLVYRLTLKQKQVSEAAFATAKLSITNINMPVILNPGTIAKFDWKTKYAGSLPNVEIYSFLDTAKDWEISTSVRVHTKDSGGHTSINSTVHIPAEAELHNPYERPAISRIWQMHIGSAVFTKEEDLPIHVLPNLSLTFSKDHIAFNTNEPQIKPVTLKASIKNFSPKREHARLVIDLPKGWALYGNEEELAIEPFAKHELVLQIAPSSKNDTGKIELKAHLQTAEGKSGALSVQEISYDHIDPAYYVKDAKISASLFELEKPESLRIGYVDSGFDHVADHLAGVGFDVTSLTDTDLAENNLTVYDTIVIGTRAYLSRQDLIQQHSRLMDYVKHGGNLIMQYHKPTDGFNHWVPGPYPFKLGTPSLRWRVADESAKVSHLKPASPLFHYPNQIASEDWDGWIQERGLYFPMNWSSQYETVVQVADRDEQAMESGILAAHYGKGTFLYTNLIFHRQIEQQHPGAYKIFTNMLSYGRAMNRASRNQWIFKKSSKSLKTEKNVVVSSL</sequence>